<evidence type="ECO:0000313" key="3">
    <source>
        <dbReference type="EMBL" id="QPG77226.1"/>
    </source>
</evidence>
<organism evidence="3 4">
    <name type="scientific">Eeniella nana</name>
    <name type="common">Yeast</name>
    <name type="synonym">Brettanomyces nanus</name>
    <dbReference type="NCBI Taxonomy" id="13502"/>
    <lineage>
        <taxon>Eukaryota</taxon>
        <taxon>Fungi</taxon>
        <taxon>Dikarya</taxon>
        <taxon>Ascomycota</taxon>
        <taxon>Saccharomycotina</taxon>
        <taxon>Pichiomycetes</taxon>
        <taxon>Pichiales</taxon>
        <taxon>Pichiaceae</taxon>
        <taxon>Brettanomyces</taxon>
    </lineage>
</organism>
<dbReference type="InterPro" id="IPR018810">
    <property type="entry name" value="UPF0662"/>
</dbReference>
<evidence type="ECO:0000256" key="1">
    <source>
        <dbReference type="SAM" id="Coils"/>
    </source>
</evidence>
<dbReference type="EMBL" id="CP064815">
    <property type="protein sequence ID" value="QPG77226.1"/>
    <property type="molecule type" value="Genomic_DNA"/>
</dbReference>
<evidence type="ECO:0000256" key="2">
    <source>
        <dbReference type="SAM" id="MobiDB-lite"/>
    </source>
</evidence>
<accession>A0A875S795</accession>
<dbReference type="GO" id="GO:0005634">
    <property type="term" value="C:nucleus"/>
    <property type="evidence" value="ECO:0007669"/>
    <property type="project" value="TreeGrafter"/>
</dbReference>
<keyword evidence="1" id="KW-0175">Coiled coil</keyword>
<dbReference type="PANTHER" id="PTHR28086">
    <property type="entry name" value="UPF0662 PROTEIN YPL260W"/>
    <property type="match status" value="1"/>
</dbReference>
<gene>
    <name evidence="3" type="ORF">FOA43_004633</name>
</gene>
<feature type="coiled-coil region" evidence="1">
    <location>
        <begin position="225"/>
        <end position="252"/>
    </location>
</feature>
<dbReference type="AlphaFoldDB" id="A0A875S795"/>
<dbReference type="OrthoDB" id="2011986at2759"/>
<dbReference type="GO" id="GO:0005737">
    <property type="term" value="C:cytoplasm"/>
    <property type="evidence" value="ECO:0007669"/>
    <property type="project" value="TreeGrafter"/>
</dbReference>
<dbReference type="Proteomes" id="UP000662931">
    <property type="component" value="Chromosome 4"/>
</dbReference>
<sequence length="511" mass="57725">MPYSNTIPQNESEVYATLVKIRARLAEIKKDAKYSNNTEIETIYHEVLESVTELKRTRDSAKARAKINPNTVTLPPANGTFGNQIDLLIDEIFQLLSLFFVSFGLSNTAPATHASLTTVQRLLEHLNESGVYTHQELKPIHDRLDEISDIINTEDNDDNLSTKEEIRLLKHKLHLAYHEFDILDRKIGSLPPQVRKLMDNLLSLKYQLLDLLSTDKNSKSDVRSKIEQERQVETISKDLDKLQNERDILASNDLGTAALNSSSILNSLLGDCHDYLSNLRMGEDKIDVHLVPIYDKLVNLHSVLSNLLITRRWSLRTVDLFTYQNQLSEIDKSRNAGFFGSPGYKGQSILLFLLRSCYALIYKLLESSEPVSEALQPLHNQLSTIYRCLVDLKQSGGISSMRELYPYQLKLASIDNDAANGIFKVDGQIPPGQATLTALLAECFDILHELKVDYYDKAASNGEFTETENIIGTKALQDSSYDYNNVGEQEYSSYAPSEMSEMSERSEVSDM</sequence>
<feature type="region of interest" description="Disordered" evidence="2">
    <location>
        <begin position="487"/>
        <end position="511"/>
    </location>
</feature>
<dbReference type="KEGG" id="bnn:FOA43_004633"/>
<name>A0A875S795_EENNA</name>
<protein>
    <submittedName>
        <fullName evidence="3">Uncharacterized protein</fullName>
    </submittedName>
</protein>
<dbReference type="PANTHER" id="PTHR28086:SF1">
    <property type="entry name" value="CU(2+) SUPPRESSING AND BLEOMYCIN SENSITIVE PROTEIN 1"/>
    <property type="match status" value="1"/>
</dbReference>
<dbReference type="RefSeq" id="XP_038780791.1">
    <property type="nucleotide sequence ID" value="XM_038924863.1"/>
</dbReference>
<dbReference type="GeneID" id="62198033"/>
<feature type="compositionally biased region" description="Basic and acidic residues" evidence="2">
    <location>
        <begin position="502"/>
        <end position="511"/>
    </location>
</feature>
<reference evidence="3" key="1">
    <citation type="submission" date="2020-10" db="EMBL/GenBank/DDBJ databases">
        <authorList>
            <person name="Roach M.J.R."/>
        </authorList>
    </citation>
    <scope>NUCLEOTIDE SEQUENCE</scope>
    <source>
        <strain evidence="3">CBS 1945</strain>
    </source>
</reference>
<keyword evidence="4" id="KW-1185">Reference proteome</keyword>
<proteinExistence type="predicted"/>
<dbReference type="Pfam" id="PF10303">
    <property type="entry name" value="DUF2408"/>
    <property type="match status" value="2"/>
</dbReference>
<evidence type="ECO:0000313" key="4">
    <source>
        <dbReference type="Proteomes" id="UP000662931"/>
    </source>
</evidence>